<evidence type="ECO:0000313" key="2">
    <source>
        <dbReference type="Proteomes" id="UP001157502"/>
    </source>
</evidence>
<name>A0ACC2FVV5_DALPE</name>
<proteinExistence type="predicted"/>
<reference evidence="1" key="1">
    <citation type="submission" date="2021-05" db="EMBL/GenBank/DDBJ databases">
        <authorList>
            <person name="Pan Q."/>
            <person name="Jouanno E."/>
            <person name="Zahm M."/>
            <person name="Klopp C."/>
            <person name="Cabau C."/>
            <person name="Louis A."/>
            <person name="Berthelot C."/>
            <person name="Parey E."/>
            <person name="Roest Crollius H."/>
            <person name="Montfort J."/>
            <person name="Robinson-Rechavi M."/>
            <person name="Bouchez O."/>
            <person name="Lampietro C."/>
            <person name="Lopez Roques C."/>
            <person name="Donnadieu C."/>
            <person name="Postlethwait J."/>
            <person name="Bobe J."/>
            <person name="Dillon D."/>
            <person name="Chandos A."/>
            <person name="von Hippel F."/>
            <person name="Guiguen Y."/>
        </authorList>
    </citation>
    <scope>NUCLEOTIDE SEQUENCE</scope>
    <source>
        <strain evidence="1">YG-Jan2019</strain>
    </source>
</reference>
<evidence type="ECO:0000313" key="1">
    <source>
        <dbReference type="EMBL" id="KAJ7995432.1"/>
    </source>
</evidence>
<dbReference type="Proteomes" id="UP001157502">
    <property type="component" value="Chromosome 21"/>
</dbReference>
<sequence>MGSPPTGNRAAVHIQTGDFRGSVQRENGCSCFCSEAQTDIIVPRREIPSPHRRVSTIRRPSPSARPYRCAAALSFPAATADRRRYSPRRGILSPPYRRTGSPV</sequence>
<protein>
    <submittedName>
        <fullName evidence="1">Uncharacterized protein</fullName>
    </submittedName>
</protein>
<gene>
    <name evidence="1" type="ORF">DPEC_G00244510</name>
</gene>
<comment type="caution">
    <text evidence="1">The sequence shown here is derived from an EMBL/GenBank/DDBJ whole genome shotgun (WGS) entry which is preliminary data.</text>
</comment>
<dbReference type="EMBL" id="CM055748">
    <property type="protein sequence ID" value="KAJ7995432.1"/>
    <property type="molecule type" value="Genomic_DNA"/>
</dbReference>
<organism evidence="1 2">
    <name type="scientific">Dallia pectoralis</name>
    <name type="common">Alaska blackfish</name>
    <dbReference type="NCBI Taxonomy" id="75939"/>
    <lineage>
        <taxon>Eukaryota</taxon>
        <taxon>Metazoa</taxon>
        <taxon>Chordata</taxon>
        <taxon>Craniata</taxon>
        <taxon>Vertebrata</taxon>
        <taxon>Euteleostomi</taxon>
        <taxon>Actinopterygii</taxon>
        <taxon>Neopterygii</taxon>
        <taxon>Teleostei</taxon>
        <taxon>Protacanthopterygii</taxon>
        <taxon>Esociformes</taxon>
        <taxon>Umbridae</taxon>
        <taxon>Dallia</taxon>
    </lineage>
</organism>
<keyword evidence="2" id="KW-1185">Reference proteome</keyword>
<accession>A0ACC2FVV5</accession>